<keyword evidence="2" id="KW-1185">Reference proteome</keyword>
<evidence type="ECO:0000313" key="2">
    <source>
        <dbReference type="Proteomes" id="UP000639396"/>
    </source>
</evidence>
<reference evidence="1" key="1">
    <citation type="submission" date="2020-09" db="EMBL/GenBank/DDBJ databases">
        <title>A novel bacterium of genus Paenibacillus, isolated from South China Sea.</title>
        <authorList>
            <person name="Huang H."/>
            <person name="Mo K."/>
            <person name="Hu Y."/>
        </authorList>
    </citation>
    <scope>NUCLEOTIDE SEQUENCE</scope>
    <source>
        <strain evidence="1">IB182363</strain>
    </source>
</reference>
<dbReference type="EMBL" id="JACXJA010000022">
    <property type="protein sequence ID" value="MBD2863733.1"/>
    <property type="molecule type" value="Genomic_DNA"/>
</dbReference>
<dbReference type="Proteomes" id="UP000639396">
    <property type="component" value="Unassembled WGS sequence"/>
</dbReference>
<dbReference type="AlphaFoldDB" id="A0A927H0X5"/>
<sequence>MNLVVHQSIVIHQLKVEAVQNSSVLQIGSAGIIKSLSKLYNTGGFTEPAPTIGQIAPEAPLVPLPNPSGRDSL</sequence>
<organism evidence="1 2">
    <name type="scientific">Paenibacillus oceani</name>
    <dbReference type="NCBI Taxonomy" id="2772510"/>
    <lineage>
        <taxon>Bacteria</taxon>
        <taxon>Bacillati</taxon>
        <taxon>Bacillota</taxon>
        <taxon>Bacilli</taxon>
        <taxon>Bacillales</taxon>
        <taxon>Paenibacillaceae</taxon>
        <taxon>Paenibacillus</taxon>
    </lineage>
</organism>
<dbReference type="InterPro" id="IPR024255">
    <property type="entry name" value="GerPB"/>
</dbReference>
<evidence type="ECO:0000313" key="1">
    <source>
        <dbReference type="EMBL" id="MBD2863733.1"/>
    </source>
</evidence>
<protein>
    <submittedName>
        <fullName evidence="1">Spore germination protein GerPB</fullName>
    </submittedName>
</protein>
<name>A0A927H0X5_9BACL</name>
<comment type="caution">
    <text evidence="1">The sequence shown here is derived from an EMBL/GenBank/DDBJ whole genome shotgun (WGS) entry which is preliminary data.</text>
</comment>
<gene>
    <name evidence="1" type="ORF">IDH45_17205</name>
</gene>
<dbReference type="RefSeq" id="WP_190929365.1">
    <property type="nucleotide sequence ID" value="NZ_JACXJA010000022.1"/>
</dbReference>
<accession>A0A927H0X5</accession>
<proteinExistence type="predicted"/>
<dbReference type="Pfam" id="PF10803">
    <property type="entry name" value="GerPB"/>
    <property type="match status" value="1"/>
</dbReference>